<dbReference type="InParanoid" id="A0A369JQD7"/>
<feature type="region of interest" description="Disordered" evidence="1">
    <location>
        <begin position="1"/>
        <end position="36"/>
    </location>
</feature>
<keyword evidence="3" id="KW-1185">Reference proteome</keyword>
<feature type="region of interest" description="Disordered" evidence="1">
    <location>
        <begin position="404"/>
        <end position="439"/>
    </location>
</feature>
<reference evidence="2" key="1">
    <citation type="submission" date="2018-04" db="EMBL/GenBank/DDBJ databases">
        <title>Whole genome sequencing of Hypsizygus marmoreus.</title>
        <authorList>
            <person name="Choi I.-G."/>
            <person name="Min B."/>
            <person name="Kim J.-G."/>
            <person name="Kim S."/>
            <person name="Oh Y.-L."/>
            <person name="Kong W.-S."/>
            <person name="Park H."/>
            <person name="Jeong J."/>
            <person name="Song E.-S."/>
        </authorList>
    </citation>
    <scope>NUCLEOTIDE SEQUENCE [LARGE SCALE GENOMIC DNA]</scope>
    <source>
        <strain evidence="2">51987-8</strain>
    </source>
</reference>
<evidence type="ECO:0000256" key="1">
    <source>
        <dbReference type="SAM" id="MobiDB-lite"/>
    </source>
</evidence>
<proteinExistence type="predicted"/>
<dbReference type="Proteomes" id="UP000076154">
    <property type="component" value="Unassembled WGS sequence"/>
</dbReference>
<protein>
    <submittedName>
        <fullName evidence="2">Uncharacterized protein</fullName>
    </submittedName>
</protein>
<feature type="region of interest" description="Disordered" evidence="1">
    <location>
        <begin position="84"/>
        <end position="106"/>
    </location>
</feature>
<evidence type="ECO:0000313" key="2">
    <source>
        <dbReference type="EMBL" id="RDB21893.1"/>
    </source>
</evidence>
<dbReference type="AlphaFoldDB" id="A0A369JQD7"/>
<name>A0A369JQD7_HYPMA</name>
<feature type="compositionally biased region" description="Low complexity" evidence="1">
    <location>
        <begin position="412"/>
        <end position="438"/>
    </location>
</feature>
<dbReference type="EMBL" id="LUEZ02000053">
    <property type="protein sequence ID" value="RDB21893.1"/>
    <property type="molecule type" value="Genomic_DNA"/>
</dbReference>
<organism evidence="2 3">
    <name type="scientific">Hypsizygus marmoreus</name>
    <name type="common">White beech mushroom</name>
    <name type="synonym">Agaricus marmoreus</name>
    <dbReference type="NCBI Taxonomy" id="39966"/>
    <lineage>
        <taxon>Eukaryota</taxon>
        <taxon>Fungi</taxon>
        <taxon>Dikarya</taxon>
        <taxon>Basidiomycota</taxon>
        <taxon>Agaricomycotina</taxon>
        <taxon>Agaricomycetes</taxon>
        <taxon>Agaricomycetidae</taxon>
        <taxon>Agaricales</taxon>
        <taxon>Tricholomatineae</taxon>
        <taxon>Lyophyllaceae</taxon>
        <taxon>Hypsizygus</taxon>
    </lineage>
</organism>
<gene>
    <name evidence="2" type="ORF">Hypma_011131</name>
</gene>
<sequence length="534" mass="59045">MEETIDRGPSPPSTPNLGYFAPLRSNEQVTPTPDWSAASHLASDPLFFGILPSTPTPAEQFLLSNIQQPWSPQPMPGMRDLDPTHNRDPTQSWSNAGNEGDHDKRHWKNKVPNMIINEAQIWARREQQLPTELSQEAINRVAALERVTGNNTSFAYPGSSNSAAYLTMAPAQDPPFKTVSFDTQGRLRPGEPMATEVSADTFGGVSRKRDRDSPPAKRINLGKGKEVDVASAPPAQPRLGEQDKMYYTMLSADEQGFVEENTDDLEEDFSPLSAAEQRAMVRTLLGRMGAGPELFTGVKSFYDAIVSLVRMQIMVHLTDLADAFRKGDYDQVRVLVQKYKQGETYAHLQLDMGIVSTIDDAGKAGRGSAKLKSGPMFYASLPKGELSTQDQRFKAGVEQPTSALPPAYNAMSPEPSSSQPSSSQPSFSQPSSSQPSPSLKRWQRLDLTNYQIHLTSLLNITCCHLLFGLFNSSLVLPIIQEGPPDLIALAFTTALVRIVLLSFESGVPKPIDLHRHAIKLYSHTRFFYRILVWM</sequence>
<evidence type="ECO:0000313" key="3">
    <source>
        <dbReference type="Proteomes" id="UP000076154"/>
    </source>
</evidence>
<accession>A0A369JQD7</accession>
<comment type="caution">
    <text evidence="2">The sequence shown here is derived from an EMBL/GenBank/DDBJ whole genome shotgun (WGS) entry which is preliminary data.</text>
</comment>